<evidence type="ECO:0000313" key="2">
    <source>
        <dbReference type="EMBL" id="OLF18519.1"/>
    </source>
</evidence>
<dbReference type="STRING" id="1912961.BU204_06090"/>
<dbReference type="Gene3D" id="3.20.20.100">
    <property type="entry name" value="NADP-dependent oxidoreductase domain"/>
    <property type="match status" value="1"/>
</dbReference>
<dbReference type="GO" id="GO:0016491">
    <property type="term" value="F:oxidoreductase activity"/>
    <property type="evidence" value="ECO:0007669"/>
    <property type="project" value="InterPro"/>
</dbReference>
<dbReference type="InterPro" id="IPR020471">
    <property type="entry name" value="AKR"/>
</dbReference>
<dbReference type="Pfam" id="PF00248">
    <property type="entry name" value="Aldo_ket_red"/>
    <property type="match status" value="1"/>
</dbReference>
<dbReference type="RefSeq" id="WP_075124546.1">
    <property type="nucleotide sequence ID" value="NZ_MSIE01000007.1"/>
</dbReference>
<reference evidence="2 3" key="1">
    <citation type="submission" date="2016-12" db="EMBL/GenBank/DDBJ databases">
        <title>The draft genome sequence of Actinophytocola sp. 11-183.</title>
        <authorList>
            <person name="Wang W."/>
            <person name="Yuan L."/>
        </authorList>
    </citation>
    <scope>NUCLEOTIDE SEQUENCE [LARGE SCALE GENOMIC DNA]</scope>
    <source>
        <strain evidence="2 3">11-183</strain>
    </source>
</reference>
<sequence>MSRDDSARGRAAAARTDVLTFGCGPIGARGDAGRTESLAALRTAWEGGIRHFDTSPSYGDGAGERLLGDALRGLPRDQMSVSTKVGRTRSAAQTQHGAAAVRSSVHGSLSRLGLNRLDTVYVHEPDDRLDVAVNEAFPALEQLKASGVVGAVGVATTAPETARWLVELGVVDVVMIANAWSLTRRNAANLLTECGAAGVDVVVAAPFDSGLLARDEPNRDGRYLHGPVPDRVLDRVRTMARLCHDHRVRLPQAALHFPLRHKAVRQVVAGMRSPAQVRENLALLATPVPEVLWPALDQVARSR</sequence>
<dbReference type="AlphaFoldDB" id="A0A1Q8CVY7"/>
<dbReference type="InterPro" id="IPR023210">
    <property type="entry name" value="NADP_OxRdtase_dom"/>
</dbReference>
<dbReference type="PANTHER" id="PTHR42686">
    <property type="entry name" value="GH17980P-RELATED"/>
    <property type="match status" value="1"/>
</dbReference>
<keyword evidence="3" id="KW-1185">Reference proteome</keyword>
<proteinExistence type="predicted"/>
<dbReference type="SUPFAM" id="SSF51430">
    <property type="entry name" value="NAD(P)-linked oxidoreductase"/>
    <property type="match status" value="1"/>
</dbReference>
<dbReference type="Proteomes" id="UP000185596">
    <property type="component" value="Unassembled WGS sequence"/>
</dbReference>
<gene>
    <name evidence="2" type="ORF">BU204_06090</name>
</gene>
<accession>A0A1Q8CVY7</accession>
<comment type="caution">
    <text evidence="2">The sequence shown here is derived from an EMBL/GenBank/DDBJ whole genome shotgun (WGS) entry which is preliminary data.</text>
</comment>
<dbReference type="OrthoDB" id="9768851at2"/>
<organism evidence="2 3">
    <name type="scientific">Actinophytocola xanthii</name>
    <dbReference type="NCBI Taxonomy" id="1912961"/>
    <lineage>
        <taxon>Bacteria</taxon>
        <taxon>Bacillati</taxon>
        <taxon>Actinomycetota</taxon>
        <taxon>Actinomycetes</taxon>
        <taxon>Pseudonocardiales</taxon>
        <taxon>Pseudonocardiaceae</taxon>
    </lineage>
</organism>
<dbReference type="GO" id="GO:0005829">
    <property type="term" value="C:cytosol"/>
    <property type="evidence" value="ECO:0007669"/>
    <property type="project" value="TreeGrafter"/>
</dbReference>
<name>A0A1Q8CVY7_9PSEU</name>
<dbReference type="EMBL" id="MSIE01000007">
    <property type="protein sequence ID" value="OLF18519.1"/>
    <property type="molecule type" value="Genomic_DNA"/>
</dbReference>
<dbReference type="PANTHER" id="PTHR42686:SF1">
    <property type="entry name" value="GH17980P-RELATED"/>
    <property type="match status" value="1"/>
</dbReference>
<dbReference type="InterPro" id="IPR036812">
    <property type="entry name" value="NAD(P)_OxRdtase_dom_sf"/>
</dbReference>
<evidence type="ECO:0000313" key="3">
    <source>
        <dbReference type="Proteomes" id="UP000185596"/>
    </source>
</evidence>
<feature type="domain" description="NADP-dependent oxidoreductase" evidence="1">
    <location>
        <begin position="30"/>
        <end position="299"/>
    </location>
</feature>
<protein>
    <recommendedName>
        <fullName evidence="1">NADP-dependent oxidoreductase domain-containing protein</fullName>
    </recommendedName>
</protein>
<evidence type="ECO:0000259" key="1">
    <source>
        <dbReference type="Pfam" id="PF00248"/>
    </source>
</evidence>